<dbReference type="Proteomes" id="UP000027581">
    <property type="component" value="Unassembled WGS sequence"/>
</dbReference>
<proteinExistence type="predicted"/>
<protein>
    <submittedName>
        <fullName evidence="2">Rifin</fullName>
    </submittedName>
</protein>
<sequence>MKLHYSNILLFVIPINILLTSYH</sequence>
<evidence type="ECO:0000313" key="3">
    <source>
        <dbReference type="Proteomes" id="UP000027581"/>
    </source>
</evidence>
<reference evidence="2" key="1">
    <citation type="submission" date="2014-01" db="EMBL/GenBank/DDBJ databases">
        <authorList>
            <person name="Aslett M."/>
        </authorList>
    </citation>
    <scope>NUCLEOTIDE SEQUENCE</scope>
    <source>
        <strain evidence="2">CDC</strain>
    </source>
</reference>
<reference evidence="2" key="2">
    <citation type="submission" date="2014-05" db="EMBL/GenBank/DDBJ databases">
        <title>The genome sequences of chimpanzee malaria parasites reveal the path to human adaptation.</title>
        <authorList>
            <person name="Otto T.D."/>
            <person name="Rayner J.C."/>
            <person name="Boehme U."/>
            <person name="Pain A."/>
            <person name="Spottiswoode N."/>
            <person name="Sanders M."/>
            <person name="Quail M."/>
            <person name="Ollomo B."/>
            <person name="Renaud F."/>
            <person name="Thomas A.W."/>
            <person name="Prugnolle F."/>
            <person name="Conway D.J."/>
            <person name="Newbold C."/>
            <person name="Berriman M."/>
        </authorList>
    </citation>
    <scope>NUCLEOTIDE SEQUENCE [LARGE SCALE GENOMIC DNA]</scope>
    <source>
        <strain evidence="2">CDC</strain>
    </source>
</reference>
<dbReference type="VEuPathDB" id="PlasmoDB:PRCDC_0038800"/>
<evidence type="ECO:0000256" key="1">
    <source>
        <dbReference type="SAM" id="Phobius"/>
    </source>
</evidence>
<name>A0A060RM65_PLARE</name>
<feature type="non-terminal residue" evidence="2">
    <location>
        <position position="23"/>
    </location>
</feature>
<keyword evidence="3" id="KW-1185">Reference proteome</keyword>
<organism evidence="2 3">
    <name type="scientific">Plasmodium reichenowi</name>
    <dbReference type="NCBI Taxonomy" id="5854"/>
    <lineage>
        <taxon>Eukaryota</taxon>
        <taxon>Sar</taxon>
        <taxon>Alveolata</taxon>
        <taxon>Apicomplexa</taxon>
        <taxon>Aconoidasida</taxon>
        <taxon>Haemosporida</taxon>
        <taxon>Plasmodiidae</taxon>
        <taxon>Plasmodium</taxon>
        <taxon>Plasmodium (Laverania)</taxon>
    </lineage>
</organism>
<keyword evidence="1" id="KW-0812">Transmembrane</keyword>
<dbReference type="EMBL" id="HG810496">
    <property type="protein sequence ID" value="CDO61753.1"/>
    <property type="molecule type" value="Genomic_DNA"/>
</dbReference>
<feature type="transmembrane region" description="Helical" evidence="1">
    <location>
        <begin position="6"/>
        <end position="22"/>
    </location>
</feature>
<keyword evidence="1" id="KW-1133">Transmembrane helix</keyword>
<dbReference type="AlphaFoldDB" id="A0A060RM65"/>
<accession>A0A060RM65</accession>
<keyword evidence="1" id="KW-0472">Membrane</keyword>
<gene>
    <name evidence="2" type="primary">RIF</name>
    <name evidence="2" type="ORF">PRCDC_0038800</name>
</gene>
<evidence type="ECO:0000313" key="2">
    <source>
        <dbReference type="EMBL" id="CDO61753.1"/>
    </source>
</evidence>